<sequence length="844" mass="94753">MPLVDTEEQRSPPASGEIPLPRRDRHNLQEAYEAYRVFCENGSDRIAWRNLALSLTAYLNSYFRQSGNGRLQVRSDAARVDYLANLGIAQLGYLTKDVLWVLFDSTGFISTEDESRNHFGFNYGFLALTRKYISSLHQYDLEVLLADVTNELNERTPLRNYRNENSVASLPTFWSPKSRTDLGILHYLNVKLSPKDAAILAPFKAKEDSGPKSKIYGLPGRFLRRALSIGAAAPPKRQRSVGRREEKDELFGDADPSRVPRAYTDRLRRVVLQPHIWLPEIPNANILTNPDIDVALPTPEIAVELEPALNTLLPTVTRALSAIREETEEERGTLEDAGGDTSDADSVQSSQTLESLLDFYTQGLRSQNASTKSVLDSEKRVSLDVAELNEPKIQERLSLAKKLFDEAASLGKASDRSALSEHPSFITARTRVSVKAPRISAQSSVESFVSLDTASSSNEDPMVRSSYQEMLNIRGLIPPPTLETDWSGRGQHAEFTPKEHDAIPLQVEKLLGQTRNAVVESVRCKRIRLVRKIMHCTKWSGLKREDALREVQHLYRIQHSHIVRLVGTYVTGADLAILTYPCAEWSLDQFLRTSPGALDAVDRCASLRKFFTCVAKVLDFMHSFPLKHMDIKPQNLLVRDIRNSAVNDSIPYKVYFTDFGISRSYESVEESETETPTSFTRTYAAREVVLQEPRGLSADIFSLGCVYAEMLATILDTSKPESDQCPDRDATPHWDSLLEARGRMGTALRPYHSSVDDVRAWLAALTLHEQELQAVRDWTMQMIDTDPIKRPNAHKIAEDPHLPFPCLSCTLRAGPEDFEAVEPVAPLDDPPHTPRVSVEVPKPP</sequence>
<keyword evidence="9" id="KW-1185">Reference proteome</keyword>
<dbReference type="SUPFAM" id="SSF56112">
    <property type="entry name" value="Protein kinase-like (PK-like)"/>
    <property type="match status" value="1"/>
</dbReference>
<feature type="region of interest" description="Disordered" evidence="6">
    <location>
        <begin position="1"/>
        <end position="23"/>
    </location>
</feature>
<protein>
    <submittedName>
        <fullName evidence="8">Kinase-like protein</fullName>
    </submittedName>
</protein>
<dbReference type="Proteomes" id="UP000800094">
    <property type="component" value="Unassembled WGS sequence"/>
</dbReference>
<dbReference type="PANTHER" id="PTHR11042">
    <property type="entry name" value="EUKARYOTIC TRANSLATION INITIATION FACTOR 2-ALPHA KINASE EIF2-ALPHA KINASE -RELATED"/>
    <property type="match status" value="1"/>
</dbReference>
<reference evidence="8" key="1">
    <citation type="journal article" date="2020" name="Stud. Mycol.">
        <title>101 Dothideomycetes genomes: a test case for predicting lifestyles and emergence of pathogens.</title>
        <authorList>
            <person name="Haridas S."/>
            <person name="Albert R."/>
            <person name="Binder M."/>
            <person name="Bloem J."/>
            <person name="Labutti K."/>
            <person name="Salamov A."/>
            <person name="Andreopoulos B."/>
            <person name="Baker S."/>
            <person name="Barry K."/>
            <person name="Bills G."/>
            <person name="Bluhm B."/>
            <person name="Cannon C."/>
            <person name="Castanera R."/>
            <person name="Culley D."/>
            <person name="Daum C."/>
            <person name="Ezra D."/>
            <person name="Gonzalez J."/>
            <person name="Henrissat B."/>
            <person name="Kuo A."/>
            <person name="Liang C."/>
            <person name="Lipzen A."/>
            <person name="Lutzoni F."/>
            <person name="Magnuson J."/>
            <person name="Mondo S."/>
            <person name="Nolan M."/>
            <person name="Ohm R."/>
            <person name="Pangilinan J."/>
            <person name="Park H.-J."/>
            <person name="Ramirez L."/>
            <person name="Alfaro M."/>
            <person name="Sun H."/>
            <person name="Tritt A."/>
            <person name="Yoshinaga Y."/>
            <person name="Zwiers L.-H."/>
            <person name="Turgeon B."/>
            <person name="Goodwin S."/>
            <person name="Spatafora J."/>
            <person name="Crous P."/>
            <person name="Grigoriev I."/>
        </authorList>
    </citation>
    <scope>NUCLEOTIDE SEQUENCE</scope>
    <source>
        <strain evidence="8">CBS 122368</strain>
    </source>
</reference>
<proteinExistence type="inferred from homology"/>
<dbReference type="PROSITE" id="PS50011">
    <property type="entry name" value="PROTEIN_KINASE_DOM"/>
    <property type="match status" value="1"/>
</dbReference>
<evidence type="ECO:0000313" key="8">
    <source>
        <dbReference type="EMBL" id="KAF2249647.1"/>
    </source>
</evidence>
<organism evidence="8 9">
    <name type="scientific">Trematosphaeria pertusa</name>
    <dbReference type="NCBI Taxonomy" id="390896"/>
    <lineage>
        <taxon>Eukaryota</taxon>
        <taxon>Fungi</taxon>
        <taxon>Dikarya</taxon>
        <taxon>Ascomycota</taxon>
        <taxon>Pezizomycotina</taxon>
        <taxon>Dothideomycetes</taxon>
        <taxon>Pleosporomycetidae</taxon>
        <taxon>Pleosporales</taxon>
        <taxon>Massarineae</taxon>
        <taxon>Trematosphaeriaceae</taxon>
        <taxon>Trematosphaeria</taxon>
    </lineage>
</organism>
<dbReference type="CDD" id="cd00180">
    <property type="entry name" value="PKc"/>
    <property type="match status" value="1"/>
</dbReference>
<dbReference type="GO" id="GO:0005634">
    <property type="term" value="C:nucleus"/>
    <property type="evidence" value="ECO:0007669"/>
    <property type="project" value="TreeGrafter"/>
</dbReference>
<evidence type="ECO:0000256" key="1">
    <source>
        <dbReference type="ARBA" id="ARBA00022679"/>
    </source>
</evidence>
<dbReference type="RefSeq" id="XP_033684651.1">
    <property type="nucleotide sequence ID" value="XM_033821578.1"/>
</dbReference>
<accession>A0A6A6IHJ9</accession>
<keyword evidence="4" id="KW-0067">ATP-binding</keyword>
<evidence type="ECO:0000259" key="7">
    <source>
        <dbReference type="PROSITE" id="PS50011"/>
    </source>
</evidence>
<feature type="region of interest" description="Disordered" evidence="6">
    <location>
        <begin position="233"/>
        <end position="258"/>
    </location>
</feature>
<keyword evidence="2" id="KW-0547">Nucleotide-binding</keyword>
<keyword evidence="1" id="KW-0808">Transferase</keyword>
<evidence type="ECO:0000256" key="5">
    <source>
        <dbReference type="ARBA" id="ARBA00037982"/>
    </source>
</evidence>
<dbReference type="SMART" id="SM00220">
    <property type="entry name" value="S_TKc"/>
    <property type="match status" value="1"/>
</dbReference>
<dbReference type="GeneID" id="54574908"/>
<evidence type="ECO:0000256" key="6">
    <source>
        <dbReference type="SAM" id="MobiDB-lite"/>
    </source>
</evidence>
<evidence type="ECO:0000313" key="9">
    <source>
        <dbReference type="Proteomes" id="UP000800094"/>
    </source>
</evidence>
<dbReference type="InterPro" id="IPR000719">
    <property type="entry name" value="Prot_kinase_dom"/>
</dbReference>
<dbReference type="InterPro" id="IPR011009">
    <property type="entry name" value="Kinase-like_dom_sf"/>
</dbReference>
<dbReference type="GO" id="GO:0005524">
    <property type="term" value="F:ATP binding"/>
    <property type="evidence" value="ECO:0007669"/>
    <property type="project" value="UniProtKB-KW"/>
</dbReference>
<evidence type="ECO:0000256" key="2">
    <source>
        <dbReference type="ARBA" id="ARBA00022741"/>
    </source>
</evidence>
<evidence type="ECO:0000256" key="3">
    <source>
        <dbReference type="ARBA" id="ARBA00022777"/>
    </source>
</evidence>
<name>A0A6A6IHJ9_9PLEO</name>
<evidence type="ECO:0000256" key="4">
    <source>
        <dbReference type="ARBA" id="ARBA00022840"/>
    </source>
</evidence>
<dbReference type="Gene3D" id="1.10.510.10">
    <property type="entry name" value="Transferase(Phosphotransferase) domain 1"/>
    <property type="match status" value="1"/>
</dbReference>
<dbReference type="PROSITE" id="PS00108">
    <property type="entry name" value="PROTEIN_KINASE_ST"/>
    <property type="match status" value="1"/>
</dbReference>
<comment type="similarity">
    <text evidence="5">Belongs to the protein kinase superfamily. Ser/Thr protein kinase family. GCN2 subfamily.</text>
</comment>
<dbReference type="GO" id="GO:0004672">
    <property type="term" value="F:protein kinase activity"/>
    <property type="evidence" value="ECO:0007669"/>
    <property type="project" value="InterPro"/>
</dbReference>
<dbReference type="InterPro" id="IPR050339">
    <property type="entry name" value="CC_SR_Kinase"/>
</dbReference>
<dbReference type="Pfam" id="PF00069">
    <property type="entry name" value="Pkinase"/>
    <property type="match status" value="1"/>
</dbReference>
<gene>
    <name evidence="8" type="ORF">BU26DRAFT_286952</name>
</gene>
<dbReference type="PANTHER" id="PTHR11042:SF190">
    <property type="entry name" value="MITOSIS INHIBITOR PROTEIN KINASE MIK1"/>
    <property type="match status" value="1"/>
</dbReference>
<dbReference type="OrthoDB" id="4062651at2759"/>
<dbReference type="InterPro" id="IPR008271">
    <property type="entry name" value="Ser/Thr_kinase_AS"/>
</dbReference>
<dbReference type="GO" id="GO:0005737">
    <property type="term" value="C:cytoplasm"/>
    <property type="evidence" value="ECO:0007669"/>
    <property type="project" value="TreeGrafter"/>
</dbReference>
<feature type="region of interest" description="Disordered" evidence="6">
    <location>
        <begin position="325"/>
        <end position="348"/>
    </location>
</feature>
<feature type="region of interest" description="Disordered" evidence="6">
    <location>
        <begin position="822"/>
        <end position="844"/>
    </location>
</feature>
<dbReference type="AlphaFoldDB" id="A0A6A6IHJ9"/>
<dbReference type="EMBL" id="ML987194">
    <property type="protein sequence ID" value="KAF2249647.1"/>
    <property type="molecule type" value="Genomic_DNA"/>
</dbReference>
<feature type="compositionally biased region" description="Basic and acidic residues" evidence="6">
    <location>
        <begin position="242"/>
        <end position="258"/>
    </location>
</feature>
<keyword evidence="3 8" id="KW-0418">Kinase</keyword>
<feature type="domain" description="Protein kinase" evidence="7">
    <location>
        <begin position="505"/>
        <end position="802"/>
    </location>
</feature>